<evidence type="ECO:0000313" key="14">
    <source>
        <dbReference type="EMBL" id="KFA61361.1"/>
    </source>
</evidence>
<dbReference type="STRING" id="1283841.A0A084QBM6"/>
<evidence type="ECO:0000256" key="1">
    <source>
        <dbReference type="ARBA" id="ARBA00004329"/>
    </source>
</evidence>
<organism evidence="14 15">
    <name type="scientific">Stachybotrys chlorohalonatus (strain IBT 40285)</name>
    <dbReference type="NCBI Taxonomy" id="1283841"/>
    <lineage>
        <taxon>Eukaryota</taxon>
        <taxon>Fungi</taxon>
        <taxon>Dikarya</taxon>
        <taxon>Ascomycota</taxon>
        <taxon>Pezizomycotina</taxon>
        <taxon>Sordariomycetes</taxon>
        <taxon>Hypocreomycetidae</taxon>
        <taxon>Hypocreales</taxon>
        <taxon>Stachybotryaceae</taxon>
        <taxon>Stachybotrys</taxon>
    </lineage>
</organism>
<keyword evidence="11" id="KW-0539">Nucleus</keyword>
<dbReference type="GO" id="GO:0016485">
    <property type="term" value="P:protein processing"/>
    <property type="evidence" value="ECO:0007669"/>
    <property type="project" value="TreeGrafter"/>
</dbReference>
<dbReference type="InterPro" id="IPR046792">
    <property type="entry name" value="Peptidase_C54_cat"/>
</dbReference>
<feature type="compositionally biased region" description="Pro residues" evidence="12">
    <location>
        <begin position="86"/>
        <end position="95"/>
    </location>
</feature>
<dbReference type="SUPFAM" id="SSF54001">
    <property type="entry name" value="Cysteine proteinases"/>
    <property type="match status" value="1"/>
</dbReference>
<protein>
    <recommendedName>
        <fullName evidence="11">Cysteine protease</fullName>
        <ecNumber evidence="11">3.4.22.-</ecNumber>
    </recommendedName>
</protein>
<dbReference type="PANTHER" id="PTHR22624">
    <property type="entry name" value="CYSTEINE PROTEASE ATG4"/>
    <property type="match status" value="1"/>
</dbReference>
<dbReference type="GO" id="GO:0000045">
    <property type="term" value="P:autophagosome assembly"/>
    <property type="evidence" value="ECO:0007669"/>
    <property type="project" value="TreeGrafter"/>
</dbReference>
<accession>A0A084QBM6</accession>
<comment type="catalytic activity">
    <reaction evidence="10">
        <text>[protein]-C-terminal L-amino acid-glycyl-phosphatidylethanolamide + H2O = [protein]-C-terminal L-amino acid-glycine + a 1,2-diacyl-sn-glycero-3-phosphoethanolamine</text>
        <dbReference type="Rhea" id="RHEA:67548"/>
        <dbReference type="Rhea" id="RHEA-COMP:17323"/>
        <dbReference type="Rhea" id="RHEA-COMP:17324"/>
        <dbReference type="ChEBI" id="CHEBI:15377"/>
        <dbReference type="ChEBI" id="CHEBI:64612"/>
        <dbReference type="ChEBI" id="CHEBI:172940"/>
        <dbReference type="ChEBI" id="CHEBI:172941"/>
    </reaction>
    <physiologicalReaction direction="left-to-right" evidence="10">
        <dbReference type="Rhea" id="RHEA:67549"/>
    </physiologicalReaction>
</comment>
<dbReference type="Proteomes" id="UP000028524">
    <property type="component" value="Unassembled WGS sequence"/>
</dbReference>
<dbReference type="InterPro" id="IPR005078">
    <property type="entry name" value="Peptidase_C54"/>
</dbReference>
<evidence type="ECO:0000313" key="15">
    <source>
        <dbReference type="Proteomes" id="UP000028524"/>
    </source>
</evidence>
<dbReference type="AlphaFoldDB" id="A0A084QBM6"/>
<dbReference type="OMA" id="WADWKER"/>
<keyword evidence="4 11" id="KW-0963">Cytoplasm</keyword>
<dbReference type="Pfam" id="PF03416">
    <property type="entry name" value="Peptidase_C54"/>
    <property type="match status" value="1"/>
</dbReference>
<dbReference type="GO" id="GO:0000423">
    <property type="term" value="P:mitophagy"/>
    <property type="evidence" value="ECO:0007669"/>
    <property type="project" value="TreeGrafter"/>
</dbReference>
<keyword evidence="9" id="KW-0072">Autophagy</keyword>
<evidence type="ECO:0000256" key="10">
    <source>
        <dbReference type="ARBA" id="ARBA00029362"/>
    </source>
</evidence>
<dbReference type="FunCoup" id="A0A084QBM6">
    <property type="interactions" value="291"/>
</dbReference>
<keyword evidence="7" id="KW-0788">Thiol protease</keyword>
<dbReference type="GO" id="GO:0005634">
    <property type="term" value="C:nucleus"/>
    <property type="evidence" value="ECO:0007669"/>
    <property type="project" value="UniProtKB-SubCell"/>
</dbReference>
<dbReference type="GO" id="GO:0034727">
    <property type="term" value="P:piecemeal microautophagy of the nucleus"/>
    <property type="evidence" value="ECO:0007669"/>
    <property type="project" value="TreeGrafter"/>
</dbReference>
<evidence type="ECO:0000256" key="4">
    <source>
        <dbReference type="ARBA" id="ARBA00022490"/>
    </source>
</evidence>
<dbReference type="GO" id="GO:0004197">
    <property type="term" value="F:cysteine-type endopeptidase activity"/>
    <property type="evidence" value="ECO:0007669"/>
    <property type="project" value="TreeGrafter"/>
</dbReference>
<feature type="compositionally biased region" description="Basic and acidic residues" evidence="12">
    <location>
        <begin position="48"/>
        <end position="65"/>
    </location>
</feature>
<evidence type="ECO:0000256" key="9">
    <source>
        <dbReference type="ARBA" id="ARBA00023006"/>
    </source>
</evidence>
<keyword evidence="3" id="KW-0813">Transport</keyword>
<feature type="region of interest" description="Disordered" evidence="12">
    <location>
        <begin position="48"/>
        <end position="103"/>
    </location>
</feature>
<evidence type="ECO:0000256" key="12">
    <source>
        <dbReference type="SAM" id="MobiDB-lite"/>
    </source>
</evidence>
<evidence type="ECO:0000259" key="13">
    <source>
        <dbReference type="Pfam" id="PF03416"/>
    </source>
</evidence>
<dbReference type="PANTHER" id="PTHR22624:SF49">
    <property type="entry name" value="CYSTEINE PROTEASE"/>
    <property type="match status" value="1"/>
</dbReference>
<dbReference type="GO" id="GO:0000407">
    <property type="term" value="C:phagophore assembly site"/>
    <property type="evidence" value="ECO:0007669"/>
    <property type="project" value="UniProtKB-SubCell"/>
</dbReference>
<comment type="subcellular location">
    <subcellularLocation>
        <location evidence="11">Nucleus</location>
    </subcellularLocation>
    <subcellularLocation>
        <location evidence="11">Cytoplasm</location>
    </subcellularLocation>
    <subcellularLocation>
        <location evidence="1">Preautophagosomal structure</location>
    </subcellularLocation>
</comment>
<name>A0A084QBM6_STAC4</name>
<gene>
    <name evidence="14" type="ORF">S40285_05879</name>
</gene>
<dbReference type="InParanoid" id="A0A084QBM6"/>
<comment type="function">
    <text evidence="11">Required for selective autophagic degradation of the nucleus (nucleophagy) as well as for mitophagy which contributes to regulate mitochondrial quantity and quality by eliminating the mitochondria to a basal level to fulfill cellular energy requirements and preventing excess ROS production.</text>
</comment>
<reference evidence="14 15" key="1">
    <citation type="journal article" date="2014" name="BMC Genomics">
        <title>Comparative genome sequencing reveals chemotype-specific gene clusters in the toxigenic black mold Stachybotrys.</title>
        <authorList>
            <person name="Semeiks J."/>
            <person name="Borek D."/>
            <person name="Otwinowski Z."/>
            <person name="Grishin N.V."/>
        </authorList>
    </citation>
    <scope>NUCLEOTIDE SEQUENCE [LARGE SCALE GENOMIC DNA]</scope>
    <source>
        <strain evidence="14 15">IBT 40285</strain>
    </source>
</reference>
<evidence type="ECO:0000256" key="6">
    <source>
        <dbReference type="ARBA" id="ARBA00022801"/>
    </source>
</evidence>
<dbReference type="GO" id="GO:0015031">
    <property type="term" value="P:protein transport"/>
    <property type="evidence" value="ECO:0007669"/>
    <property type="project" value="UniProtKB-KW"/>
</dbReference>
<dbReference type="GO" id="GO:0019786">
    <property type="term" value="F:protein-phosphatidylethanolamide deconjugating activity"/>
    <property type="evidence" value="ECO:0007669"/>
    <property type="project" value="InterPro"/>
</dbReference>
<dbReference type="EC" id="3.4.22.-" evidence="11"/>
<proteinExistence type="inferred from homology"/>
<sequence>MESAIASVDLGPYRRIVQMFWDPEPVNDRKVDQPVWCLGLSYSHNDEIKSRTEDTDEGQREHRQDVVPNATSAVPHYPGSAKSIPAAPPNAPETPPESNSSSFSSSLAYVELEQETSWPNGFLDDFESRFWMTYRSDFEPIARSTDPKATSALSFAMRIKSQFSADQAGFSSDSGWGCMIRSGQSLLANAMAIVLLGRDWRRGSRHAEERQLISLFADDPRAPFSIHSFVRHGAQACGKYPGEWFGPSATARCIHGRPSSSHYFVGAQGNGQGAYLYYLDPHHTRKALPFHSDTSQYTDDEVDSCHTARLRRIHVREMDPSMLIGFLIQSREDWVDWRRNVKHVQGKAIIHVSDRDPMLSGVGEAREGAIDEVEILSDDDNDTILDG</sequence>
<dbReference type="InterPro" id="IPR038765">
    <property type="entry name" value="Papain-like_cys_pep_sf"/>
</dbReference>
<evidence type="ECO:0000256" key="8">
    <source>
        <dbReference type="ARBA" id="ARBA00022927"/>
    </source>
</evidence>
<evidence type="ECO:0000256" key="3">
    <source>
        <dbReference type="ARBA" id="ARBA00022448"/>
    </source>
</evidence>
<evidence type="ECO:0000256" key="2">
    <source>
        <dbReference type="ARBA" id="ARBA00010958"/>
    </source>
</evidence>
<dbReference type="EMBL" id="KL660858">
    <property type="protein sequence ID" value="KFA61361.1"/>
    <property type="molecule type" value="Genomic_DNA"/>
</dbReference>
<feature type="domain" description="Peptidase C54 catalytic" evidence="13">
    <location>
        <begin position="121"/>
        <end position="255"/>
    </location>
</feature>
<comment type="similarity">
    <text evidence="2 11">Belongs to the peptidase C54 family.</text>
</comment>
<keyword evidence="8" id="KW-0653">Protein transport</keyword>
<evidence type="ECO:0000256" key="11">
    <source>
        <dbReference type="RuleBase" id="RU363115"/>
    </source>
</evidence>
<dbReference type="OrthoDB" id="2960936at2759"/>
<evidence type="ECO:0000256" key="7">
    <source>
        <dbReference type="ARBA" id="ARBA00022807"/>
    </source>
</evidence>
<evidence type="ECO:0000256" key="5">
    <source>
        <dbReference type="ARBA" id="ARBA00022670"/>
    </source>
</evidence>
<keyword evidence="6 11" id="KW-0378">Hydrolase</keyword>
<keyword evidence="15" id="KW-1185">Reference proteome</keyword>
<dbReference type="GO" id="GO:0035973">
    <property type="term" value="P:aggrephagy"/>
    <property type="evidence" value="ECO:0007669"/>
    <property type="project" value="TreeGrafter"/>
</dbReference>
<keyword evidence="5 11" id="KW-0645">Protease</keyword>
<dbReference type="HOGENOM" id="CLU_021259_5_1_1"/>